<protein>
    <recommendedName>
        <fullName evidence="5">N-acetyltransferase</fullName>
    </recommendedName>
</protein>
<dbReference type="AlphaFoldDB" id="A0A8B4Q8L3"/>
<dbReference type="Proteomes" id="UP000254330">
    <property type="component" value="Unassembled WGS sequence"/>
</dbReference>
<reference evidence="1 3" key="1">
    <citation type="submission" date="2018-06" db="EMBL/GenBank/DDBJ databases">
        <authorList>
            <consortium name="Pathogen Informatics"/>
            <person name="Doyle S."/>
        </authorList>
    </citation>
    <scope>NUCLEOTIDE SEQUENCE [LARGE SCALE GENOMIC DNA]</scope>
    <source>
        <strain evidence="1 3">NCTC10597</strain>
    </source>
</reference>
<dbReference type="EMBL" id="UGNP01000001">
    <property type="protein sequence ID" value="STX08514.1"/>
    <property type="molecule type" value="Genomic_DNA"/>
</dbReference>
<gene>
    <name evidence="2" type="ORF">DFR61_1433</name>
    <name evidence="1" type="ORF">NCTC10597_00177</name>
</gene>
<dbReference type="InterPro" id="IPR016181">
    <property type="entry name" value="Acyl_CoA_acyltransferase"/>
</dbReference>
<evidence type="ECO:0000313" key="4">
    <source>
        <dbReference type="Proteomes" id="UP000294641"/>
    </source>
</evidence>
<evidence type="ECO:0000313" key="2">
    <source>
        <dbReference type="EMBL" id="TDR34083.1"/>
    </source>
</evidence>
<dbReference type="SUPFAM" id="SSF55729">
    <property type="entry name" value="Acyl-CoA N-acyltransferases (Nat)"/>
    <property type="match status" value="1"/>
</dbReference>
<dbReference type="OrthoDB" id="8750087at2"/>
<evidence type="ECO:0000313" key="3">
    <source>
        <dbReference type="Proteomes" id="UP000254330"/>
    </source>
</evidence>
<dbReference type="EMBL" id="SNZG01000043">
    <property type="protein sequence ID" value="TDR34083.1"/>
    <property type="molecule type" value="Genomic_DNA"/>
</dbReference>
<proteinExistence type="predicted"/>
<name>A0A8B4Q8L3_9BACL</name>
<evidence type="ECO:0008006" key="5">
    <source>
        <dbReference type="Google" id="ProtNLM"/>
    </source>
</evidence>
<keyword evidence="4" id="KW-1185">Reference proteome</keyword>
<dbReference type="Gene3D" id="3.40.630.30">
    <property type="match status" value="1"/>
</dbReference>
<comment type="caution">
    <text evidence="1">The sequence shown here is derived from an EMBL/GenBank/DDBJ whole genome shotgun (WGS) entry which is preliminary data.</text>
</comment>
<sequence length="226" mass="26479">MEKIRTGQLGEHEFYVRHLKIEDLQIILELQEVVYASLPDQSVLQPLSTEEFEYILNDQGIMIGVFVEEKLIGFRALLDPPLEDEHLGYDCGIAEEDFSRVLYQEISNVSPEFRGYGLQKKMAQWSMEEIDLNRYDYVCSTVQPYNIPSLKDKFSQNLVVRALKIKYVDKLRYVFFKDLKNPTPTYNESKIAVMSDQDGQKALLKEGFVGTKMYEENNEWFVVYER</sequence>
<organism evidence="1 3">
    <name type="scientific">Kurthia zopfii</name>
    <dbReference type="NCBI Taxonomy" id="1650"/>
    <lineage>
        <taxon>Bacteria</taxon>
        <taxon>Bacillati</taxon>
        <taxon>Bacillota</taxon>
        <taxon>Bacilli</taxon>
        <taxon>Bacillales</taxon>
        <taxon>Caryophanaceae</taxon>
        <taxon>Kurthia</taxon>
    </lineage>
</organism>
<dbReference type="Proteomes" id="UP000294641">
    <property type="component" value="Unassembled WGS sequence"/>
</dbReference>
<accession>A0A8B4Q8L3</accession>
<evidence type="ECO:0000313" key="1">
    <source>
        <dbReference type="EMBL" id="STX08514.1"/>
    </source>
</evidence>
<dbReference type="RefSeq" id="WP_109350177.1">
    <property type="nucleotide sequence ID" value="NZ_BJUE01000060.1"/>
</dbReference>
<reference evidence="2 4" key="2">
    <citation type="submission" date="2019-03" db="EMBL/GenBank/DDBJ databases">
        <title>Genomic Encyclopedia of Type Strains, Phase IV (KMG-IV): sequencing the most valuable type-strain genomes for metagenomic binning, comparative biology and taxonomic classification.</title>
        <authorList>
            <person name="Goeker M."/>
        </authorList>
    </citation>
    <scope>NUCLEOTIDE SEQUENCE [LARGE SCALE GENOMIC DNA]</scope>
    <source>
        <strain evidence="2 4">DSM 20580</strain>
    </source>
</reference>